<organism evidence="2 3">
    <name type="scientific">Candidatus Jidaibacter acanthamoebae</name>
    <dbReference type="NCBI Taxonomy" id="86105"/>
    <lineage>
        <taxon>Bacteria</taxon>
        <taxon>Pseudomonadati</taxon>
        <taxon>Pseudomonadota</taxon>
        <taxon>Alphaproteobacteria</taxon>
        <taxon>Rickettsiales</taxon>
        <taxon>Candidatus Midichloriaceae</taxon>
        <taxon>Candidatus Jidaibacter</taxon>
    </lineage>
</organism>
<proteinExistence type="predicted"/>
<evidence type="ECO:0000313" key="3">
    <source>
        <dbReference type="Proteomes" id="UP000031258"/>
    </source>
</evidence>
<keyword evidence="3" id="KW-1185">Reference proteome</keyword>
<protein>
    <submittedName>
        <fullName evidence="2">Uncharacterized protein</fullName>
    </submittedName>
</protein>
<dbReference type="EMBL" id="JSWE01000058">
    <property type="protein sequence ID" value="KIE05886.1"/>
    <property type="molecule type" value="Genomic_DNA"/>
</dbReference>
<sequence length="56" mass="6123">MKIKQIIFLTMLGMMISSCAAVDPTRNDLKSPCVANDEAGGANPCIRRKPLENFIV</sequence>
<accession>A0A0C1N0P6</accession>
<feature type="chain" id="PRO_5002136178" evidence="1">
    <location>
        <begin position="21"/>
        <end position="56"/>
    </location>
</feature>
<evidence type="ECO:0000256" key="1">
    <source>
        <dbReference type="SAM" id="SignalP"/>
    </source>
</evidence>
<dbReference type="STRING" id="86105.NF27_CG00660"/>
<name>A0A0C1N0P6_9RICK</name>
<evidence type="ECO:0000313" key="2">
    <source>
        <dbReference type="EMBL" id="KIE05886.1"/>
    </source>
</evidence>
<dbReference type="Proteomes" id="UP000031258">
    <property type="component" value="Unassembled WGS sequence"/>
</dbReference>
<keyword evidence="1" id="KW-0732">Signal</keyword>
<dbReference type="AlphaFoldDB" id="A0A0C1N0P6"/>
<dbReference type="OrthoDB" id="8480679at2"/>
<comment type="caution">
    <text evidence="2">The sequence shown here is derived from an EMBL/GenBank/DDBJ whole genome shotgun (WGS) entry which is preliminary data.</text>
</comment>
<dbReference type="PROSITE" id="PS51257">
    <property type="entry name" value="PROKAR_LIPOPROTEIN"/>
    <property type="match status" value="1"/>
</dbReference>
<feature type="signal peptide" evidence="1">
    <location>
        <begin position="1"/>
        <end position="20"/>
    </location>
</feature>
<reference evidence="2 3" key="1">
    <citation type="submission" date="2014-11" db="EMBL/GenBank/DDBJ databases">
        <title>A Rickettsiales Symbiont of Amoebae With Ancient Features.</title>
        <authorList>
            <person name="Schulz F."/>
            <person name="Martijn J."/>
            <person name="Wascher F."/>
            <person name="Kostanjsek R."/>
            <person name="Ettema T.J."/>
            <person name="Horn M."/>
        </authorList>
    </citation>
    <scope>NUCLEOTIDE SEQUENCE [LARGE SCALE GENOMIC DNA]</scope>
    <source>
        <strain evidence="2 3">UWC36</strain>
    </source>
</reference>
<gene>
    <name evidence="2" type="ORF">NF27_CG00660</name>
</gene>
<dbReference type="RefSeq" id="WP_161791764.1">
    <property type="nucleotide sequence ID" value="NZ_JSWE01000058.1"/>
</dbReference>